<accession>A0A5C3QN29</accession>
<dbReference type="Proteomes" id="UP000305067">
    <property type="component" value="Unassembled WGS sequence"/>
</dbReference>
<keyword evidence="2" id="KW-1185">Reference proteome</keyword>
<protein>
    <submittedName>
        <fullName evidence="1">Uncharacterized protein</fullName>
    </submittedName>
</protein>
<proteinExistence type="predicted"/>
<dbReference type="EMBL" id="ML178821">
    <property type="protein sequence ID" value="TFL03212.1"/>
    <property type="molecule type" value="Genomic_DNA"/>
</dbReference>
<evidence type="ECO:0000313" key="1">
    <source>
        <dbReference type="EMBL" id="TFL03212.1"/>
    </source>
</evidence>
<name>A0A5C3QN29_9AGAR</name>
<organism evidence="1 2">
    <name type="scientific">Pterulicium gracile</name>
    <dbReference type="NCBI Taxonomy" id="1884261"/>
    <lineage>
        <taxon>Eukaryota</taxon>
        <taxon>Fungi</taxon>
        <taxon>Dikarya</taxon>
        <taxon>Basidiomycota</taxon>
        <taxon>Agaricomycotina</taxon>
        <taxon>Agaricomycetes</taxon>
        <taxon>Agaricomycetidae</taxon>
        <taxon>Agaricales</taxon>
        <taxon>Pleurotineae</taxon>
        <taxon>Pterulaceae</taxon>
        <taxon>Pterulicium</taxon>
    </lineage>
</organism>
<sequence>MHRPPIWILSEMSRFTSFSLAAVVCLRSIISVQSLVEYLITRKKVMSVWQCEKSDARDVGFERIDEKERGFQE</sequence>
<reference evidence="1 2" key="1">
    <citation type="journal article" date="2019" name="Nat. Ecol. Evol.">
        <title>Megaphylogeny resolves global patterns of mushroom evolution.</title>
        <authorList>
            <person name="Varga T."/>
            <person name="Krizsan K."/>
            <person name="Foldi C."/>
            <person name="Dima B."/>
            <person name="Sanchez-Garcia M."/>
            <person name="Sanchez-Ramirez S."/>
            <person name="Szollosi G.J."/>
            <person name="Szarkandi J.G."/>
            <person name="Papp V."/>
            <person name="Albert L."/>
            <person name="Andreopoulos W."/>
            <person name="Angelini C."/>
            <person name="Antonin V."/>
            <person name="Barry K.W."/>
            <person name="Bougher N.L."/>
            <person name="Buchanan P."/>
            <person name="Buyck B."/>
            <person name="Bense V."/>
            <person name="Catcheside P."/>
            <person name="Chovatia M."/>
            <person name="Cooper J."/>
            <person name="Damon W."/>
            <person name="Desjardin D."/>
            <person name="Finy P."/>
            <person name="Geml J."/>
            <person name="Haridas S."/>
            <person name="Hughes K."/>
            <person name="Justo A."/>
            <person name="Karasinski D."/>
            <person name="Kautmanova I."/>
            <person name="Kiss B."/>
            <person name="Kocsube S."/>
            <person name="Kotiranta H."/>
            <person name="LaButti K.M."/>
            <person name="Lechner B.E."/>
            <person name="Liimatainen K."/>
            <person name="Lipzen A."/>
            <person name="Lukacs Z."/>
            <person name="Mihaltcheva S."/>
            <person name="Morgado L.N."/>
            <person name="Niskanen T."/>
            <person name="Noordeloos M.E."/>
            <person name="Ohm R.A."/>
            <person name="Ortiz-Santana B."/>
            <person name="Ovrebo C."/>
            <person name="Racz N."/>
            <person name="Riley R."/>
            <person name="Savchenko A."/>
            <person name="Shiryaev A."/>
            <person name="Soop K."/>
            <person name="Spirin V."/>
            <person name="Szebenyi C."/>
            <person name="Tomsovsky M."/>
            <person name="Tulloss R.E."/>
            <person name="Uehling J."/>
            <person name="Grigoriev I.V."/>
            <person name="Vagvolgyi C."/>
            <person name="Papp T."/>
            <person name="Martin F.M."/>
            <person name="Miettinen O."/>
            <person name="Hibbett D.S."/>
            <person name="Nagy L.G."/>
        </authorList>
    </citation>
    <scope>NUCLEOTIDE SEQUENCE [LARGE SCALE GENOMIC DNA]</scope>
    <source>
        <strain evidence="1 2">CBS 309.79</strain>
    </source>
</reference>
<gene>
    <name evidence="1" type="ORF">BDV98DRAFT_419662</name>
</gene>
<dbReference type="AlphaFoldDB" id="A0A5C3QN29"/>
<evidence type="ECO:0000313" key="2">
    <source>
        <dbReference type="Proteomes" id="UP000305067"/>
    </source>
</evidence>